<reference evidence="1 2" key="1">
    <citation type="submission" date="2019-05" db="EMBL/GenBank/DDBJ databases">
        <title>Another draft genome of Portunus trituberculatus and its Hox gene families provides insights of decapod evolution.</title>
        <authorList>
            <person name="Jeong J.-H."/>
            <person name="Song I."/>
            <person name="Kim S."/>
            <person name="Choi T."/>
            <person name="Kim D."/>
            <person name="Ryu S."/>
            <person name="Kim W."/>
        </authorList>
    </citation>
    <scope>NUCLEOTIDE SEQUENCE [LARGE SCALE GENOMIC DNA]</scope>
    <source>
        <tissue evidence="1">Muscle</tissue>
    </source>
</reference>
<comment type="caution">
    <text evidence="1">The sequence shown here is derived from an EMBL/GenBank/DDBJ whole genome shotgun (WGS) entry which is preliminary data.</text>
</comment>
<dbReference type="EMBL" id="VSRR010075594">
    <property type="protein sequence ID" value="MPC87788.1"/>
    <property type="molecule type" value="Genomic_DNA"/>
</dbReference>
<name>A0A5B7J4D6_PORTR</name>
<evidence type="ECO:0000313" key="1">
    <source>
        <dbReference type="EMBL" id="MPC87788.1"/>
    </source>
</evidence>
<gene>
    <name evidence="1" type="ORF">E2C01_082661</name>
</gene>
<dbReference type="Proteomes" id="UP000324222">
    <property type="component" value="Unassembled WGS sequence"/>
</dbReference>
<accession>A0A5B7J4D6</accession>
<dbReference type="AlphaFoldDB" id="A0A5B7J4D6"/>
<keyword evidence="2" id="KW-1185">Reference proteome</keyword>
<evidence type="ECO:0000313" key="2">
    <source>
        <dbReference type="Proteomes" id="UP000324222"/>
    </source>
</evidence>
<protein>
    <submittedName>
        <fullName evidence="1">Uncharacterized protein</fullName>
    </submittedName>
</protein>
<sequence length="176" mass="19692">MDRNGPIKFAVGVALCCDWQAGRRRGRWRAAGGDQLLQQPARRPANGTPLMLSIRAVSLHQVLYFRYFEESVTLSSLWRPGAAMRRGCSVCPPGPFLPPVLTAPVRLACQKVHLAGERCCGPRGRKLNCFHQLLRNETRTTADHIIKEAKTAARRPLRPLGSHLSPASWMNKRIYV</sequence>
<organism evidence="1 2">
    <name type="scientific">Portunus trituberculatus</name>
    <name type="common">Swimming crab</name>
    <name type="synonym">Neptunus trituberculatus</name>
    <dbReference type="NCBI Taxonomy" id="210409"/>
    <lineage>
        <taxon>Eukaryota</taxon>
        <taxon>Metazoa</taxon>
        <taxon>Ecdysozoa</taxon>
        <taxon>Arthropoda</taxon>
        <taxon>Crustacea</taxon>
        <taxon>Multicrustacea</taxon>
        <taxon>Malacostraca</taxon>
        <taxon>Eumalacostraca</taxon>
        <taxon>Eucarida</taxon>
        <taxon>Decapoda</taxon>
        <taxon>Pleocyemata</taxon>
        <taxon>Brachyura</taxon>
        <taxon>Eubrachyura</taxon>
        <taxon>Portunoidea</taxon>
        <taxon>Portunidae</taxon>
        <taxon>Portuninae</taxon>
        <taxon>Portunus</taxon>
    </lineage>
</organism>
<proteinExistence type="predicted"/>